<evidence type="ECO:0000313" key="2">
    <source>
        <dbReference type="Proteomes" id="UP000006821"/>
    </source>
</evidence>
<sequence length="112" mass="12271">MTEERRERALKLLEAAVAAHGSFAAVAKLLGLNRATISTVARRCYPGDDAKVLARVLEQFDQIACPYLRRPMAPEECRSVWSGATPSHDPALLAHRRACRSCPHKGDGHAHS</sequence>
<proteinExistence type="predicted"/>
<dbReference type="GeneID" id="88225120"/>
<dbReference type="Proteomes" id="UP000006821">
    <property type="component" value="Chromosome"/>
</dbReference>
<dbReference type="RefSeq" id="WP_010962145.1">
    <property type="nucleotide sequence ID" value="NC_002977.6"/>
</dbReference>
<dbReference type="KEGG" id="mca:MCA2952"/>
<dbReference type="STRING" id="243233.MCA2952"/>
<organism evidence="1 2">
    <name type="scientific">Methylococcus capsulatus (strain ATCC 33009 / NCIMB 11132 / Bath)</name>
    <dbReference type="NCBI Taxonomy" id="243233"/>
    <lineage>
        <taxon>Bacteria</taxon>
        <taxon>Pseudomonadati</taxon>
        <taxon>Pseudomonadota</taxon>
        <taxon>Gammaproteobacteria</taxon>
        <taxon>Methylococcales</taxon>
        <taxon>Methylococcaceae</taxon>
        <taxon>Methylococcus</taxon>
    </lineage>
</organism>
<dbReference type="EMBL" id="AE017282">
    <property type="protein sequence ID" value="AAU90940.1"/>
    <property type="molecule type" value="Genomic_DNA"/>
</dbReference>
<protein>
    <submittedName>
        <fullName evidence="1">Uncharacterized protein</fullName>
    </submittedName>
</protein>
<dbReference type="HOGENOM" id="CLU_147807_1_0_6"/>
<name>Q602V7_METCA</name>
<reference evidence="1 2" key="1">
    <citation type="journal article" date="2004" name="PLoS Biol.">
        <title>Genomic insights into methanotrophy: the complete genome sequence of Methylococcus capsulatus (Bath).</title>
        <authorList>
            <person name="Ward N.L."/>
            <person name="Larsen O."/>
            <person name="Sakwa J."/>
            <person name="Bruseth L."/>
            <person name="Khouri H.M."/>
            <person name="Durkin A.S."/>
            <person name="Dimitrov G."/>
            <person name="Jiang L."/>
            <person name="Scanlan D."/>
            <person name="Kang K.H."/>
            <person name="Lewis M.R."/>
            <person name="Nelson K.E."/>
            <person name="Methe B.A."/>
            <person name="Wu M."/>
            <person name="Heidelberg J.F."/>
            <person name="Paulsen I.T."/>
            <person name="Fouts D.E."/>
            <person name="Ravel J."/>
            <person name="Tettelin H."/>
            <person name="Ren Q."/>
            <person name="Read T.D."/>
            <person name="DeBoy R.T."/>
            <person name="Seshadri R."/>
            <person name="Salzberg S.L."/>
            <person name="Jensen H.B."/>
            <person name="Birkeland N.K."/>
            <person name="Nelson W.C."/>
            <person name="Dodson R.J."/>
            <person name="Grindhaug S.H."/>
            <person name="Holt I.E."/>
            <person name="Eidhammer I."/>
            <person name="Jonasen I."/>
            <person name="Vanaken S."/>
            <person name="Utterback T.R."/>
            <person name="Feldblyum T.V."/>
            <person name="Fraser C.M."/>
            <person name="Lillehaug J.R."/>
            <person name="Eisen J.A."/>
        </authorList>
    </citation>
    <scope>NUCLEOTIDE SEQUENCE [LARGE SCALE GENOMIC DNA]</scope>
    <source>
        <strain evidence="2">ATCC 33009 / NCIMB 11132 / Bath</strain>
    </source>
</reference>
<dbReference type="AlphaFoldDB" id="Q602V7"/>
<gene>
    <name evidence="1" type="ordered locus">MCA2952</name>
</gene>
<accession>Q602V7</accession>
<evidence type="ECO:0000313" key="1">
    <source>
        <dbReference type="EMBL" id="AAU90940.1"/>
    </source>
</evidence>